<evidence type="ECO:0000256" key="6">
    <source>
        <dbReference type="RuleBase" id="RU000551"/>
    </source>
</evidence>
<dbReference type="PROSITE" id="PS51475">
    <property type="entry name" value="PROTEASOME_ALPHA_2"/>
    <property type="match status" value="1"/>
</dbReference>
<evidence type="ECO:0000256" key="1">
    <source>
        <dbReference type="ARBA" id="ARBA00002000"/>
    </source>
</evidence>
<dbReference type="Pfam" id="PF00227">
    <property type="entry name" value="Proteasome"/>
    <property type="match status" value="1"/>
</dbReference>
<keyword evidence="3 5" id="KW-0647">Proteasome</keyword>
<evidence type="ECO:0000256" key="4">
    <source>
        <dbReference type="ARBA" id="ARBA00023242"/>
    </source>
</evidence>
<dbReference type="PROSITE" id="PS00388">
    <property type="entry name" value="PROTEASOME_ALPHA_1"/>
    <property type="match status" value="1"/>
</dbReference>
<comment type="subcellular location">
    <subcellularLocation>
        <location evidence="6">Cytoplasm</location>
    </subcellularLocation>
    <subcellularLocation>
        <location evidence="6">Nucleus</location>
    </subcellularLocation>
</comment>
<sequence length="254" mass="28028">MSSIGTGYDLSASQFSPDGRVFQVEYAQKAVENSGTVIGLRCSNGVVLAVEKLVTSKLYEPGANKRIFNIDRHIGMVVSGLISDARQLVENARQVASKWRNQYGSPIPVKALNDRLSMYVHAYTLYSAVRPFGCTVILSSYSKETGPEMYMIDPSGVSYGYFACAAGKAKQTAKTEIEKLKLSNMVCTDLVKEAARIIYLVHDELKDKQFELEMSWVSEDTCGIHEKVPAEVFAEAEKCARDAMEADSDSDDDM</sequence>
<organism evidence="8">
    <name type="scientific">Menopon gallinae</name>
    <name type="common">poultry shaft louse</name>
    <dbReference type="NCBI Taxonomy" id="328185"/>
    <lineage>
        <taxon>Eukaryota</taxon>
        <taxon>Metazoa</taxon>
        <taxon>Ecdysozoa</taxon>
        <taxon>Arthropoda</taxon>
        <taxon>Hexapoda</taxon>
        <taxon>Insecta</taxon>
        <taxon>Pterygota</taxon>
        <taxon>Neoptera</taxon>
        <taxon>Paraneoptera</taxon>
        <taxon>Psocodea</taxon>
        <taxon>Troctomorpha</taxon>
        <taxon>Phthiraptera</taxon>
        <taxon>Amblycera</taxon>
        <taxon>Menoponidae</taxon>
        <taxon>Menopon</taxon>
    </lineage>
</organism>
<dbReference type="CDD" id="cd03751">
    <property type="entry name" value="proteasome_alpha_type_3"/>
    <property type="match status" value="1"/>
</dbReference>
<keyword evidence="2 6" id="KW-0963">Cytoplasm</keyword>
<keyword evidence="4 6" id="KW-0539">Nucleus</keyword>
<comment type="function">
    <text evidence="1">The proteasome is a multicatalytic proteinase complex which is characterized by its ability to cleave peptides with Arg, Phe, Tyr, Leu, and Glu adjacent to the leaving group at neutral or slightly basic pH. The proteasome has an ATP-dependent proteolytic activity.</text>
</comment>
<dbReference type="InterPro" id="IPR001353">
    <property type="entry name" value="Proteasome_sua/b"/>
</dbReference>
<accession>A0AAW2HB49</accession>
<dbReference type="InterPro" id="IPR050115">
    <property type="entry name" value="Proteasome_alpha"/>
</dbReference>
<dbReference type="Gene3D" id="3.60.20.10">
    <property type="entry name" value="Glutamine Phosphoribosylpyrophosphate, subunit 1, domain 1"/>
    <property type="match status" value="1"/>
</dbReference>
<feature type="domain" description="Proteasome alpha-type subunits" evidence="7">
    <location>
        <begin position="8"/>
        <end position="30"/>
    </location>
</feature>
<evidence type="ECO:0000259" key="7">
    <source>
        <dbReference type="PROSITE" id="PS00388"/>
    </source>
</evidence>
<dbReference type="AlphaFoldDB" id="A0AAW2HB49"/>
<dbReference type="InterPro" id="IPR000426">
    <property type="entry name" value="Proteasome_asu_N"/>
</dbReference>
<evidence type="ECO:0000256" key="3">
    <source>
        <dbReference type="ARBA" id="ARBA00022942"/>
    </source>
</evidence>
<gene>
    <name evidence="8" type="ORF">PYX00_009230</name>
</gene>
<evidence type="ECO:0000313" key="8">
    <source>
        <dbReference type="EMBL" id="KAL0266778.1"/>
    </source>
</evidence>
<comment type="caution">
    <text evidence="8">The sequence shown here is derived from an EMBL/GenBank/DDBJ whole genome shotgun (WGS) entry which is preliminary data.</text>
</comment>
<evidence type="ECO:0000256" key="5">
    <source>
        <dbReference type="PROSITE-ProRule" id="PRU00808"/>
    </source>
</evidence>
<dbReference type="GO" id="GO:0005737">
    <property type="term" value="C:cytoplasm"/>
    <property type="evidence" value="ECO:0007669"/>
    <property type="project" value="UniProtKB-SubCell"/>
</dbReference>
<dbReference type="InterPro" id="IPR029055">
    <property type="entry name" value="Ntn_hydrolases_N"/>
</dbReference>
<protein>
    <recommendedName>
        <fullName evidence="6">Proteasome subunit alpha type</fullName>
    </recommendedName>
</protein>
<dbReference type="GO" id="GO:0005634">
    <property type="term" value="C:nucleus"/>
    <property type="evidence" value="ECO:0007669"/>
    <property type="project" value="UniProtKB-SubCell"/>
</dbReference>
<dbReference type="Pfam" id="PF10584">
    <property type="entry name" value="Proteasome_A_N"/>
    <property type="match status" value="1"/>
</dbReference>
<dbReference type="PANTHER" id="PTHR11599">
    <property type="entry name" value="PROTEASOME SUBUNIT ALPHA/BETA"/>
    <property type="match status" value="1"/>
</dbReference>
<dbReference type="InterPro" id="IPR023332">
    <property type="entry name" value="Proteasome_alpha-type"/>
</dbReference>
<comment type="similarity">
    <text evidence="5 6">Belongs to the peptidase T1A family.</text>
</comment>
<proteinExistence type="inferred from homology"/>
<comment type="subunit">
    <text evidence="6">The 20S proteasome core is composed of 28 subunits that are arranged in four stacked rings, resulting in a barrel-shaped structure. The two end rings are each formed by seven alpha subunits, and the two central rings are each formed by seven beta subunits.</text>
</comment>
<dbReference type="FunFam" id="3.60.20.10:FF:000007">
    <property type="entry name" value="Proteasome subunit alpha type"/>
    <property type="match status" value="1"/>
</dbReference>
<dbReference type="SMART" id="SM00948">
    <property type="entry name" value="Proteasome_A_N"/>
    <property type="match status" value="1"/>
</dbReference>
<dbReference type="EMBL" id="JARGDH010000005">
    <property type="protein sequence ID" value="KAL0266778.1"/>
    <property type="molecule type" value="Genomic_DNA"/>
</dbReference>
<dbReference type="GO" id="GO:0006511">
    <property type="term" value="P:ubiquitin-dependent protein catabolic process"/>
    <property type="evidence" value="ECO:0007669"/>
    <property type="project" value="InterPro"/>
</dbReference>
<evidence type="ECO:0000256" key="2">
    <source>
        <dbReference type="ARBA" id="ARBA00022490"/>
    </source>
</evidence>
<reference evidence="8" key="1">
    <citation type="journal article" date="2024" name="Gigascience">
        <title>Chromosome-level genome of the poultry shaft louse Menopon gallinae provides insight into the host-switching and adaptive evolution of parasitic lice.</title>
        <authorList>
            <person name="Xu Y."/>
            <person name="Ma L."/>
            <person name="Liu S."/>
            <person name="Liang Y."/>
            <person name="Liu Q."/>
            <person name="He Z."/>
            <person name="Tian L."/>
            <person name="Duan Y."/>
            <person name="Cai W."/>
            <person name="Li H."/>
            <person name="Song F."/>
        </authorList>
    </citation>
    <scope>NUCLEOTIDE SEQUENCE</scope>
    <source>
        <strain evidence="8">Cailab_2023a</strain>
    </source>
</reference>
<dbReference type="GO" id="GO:0019773">
    <property type="term" value="C:proteasome core complex, alpha-subunit complex"/>
    <property type="evidence" value="ECO:0007669"/>
    <property type="project" value="UniProtKB-UniRule"/>
</dbReference>
<dbReference type="SUPFAM" id="SSF56235">
    <property type="entry name" value="N-terminal nucleophile aminohydrolases (Ntn hydrolases)"/>
    <property type="match status" value="1"/>
</dbReference>
<name>A0AAW2HB49_9NEOP</name>